<evidence type="ECO:0000256" key="4">
    <source>
        <dbReference type="ARBA" id="ARBA00023212"/>
    </source>
</evidence>
<dbReference type="AlphaFoldDB" id="A0A6A6I463"/>
<accession>A0A6A6I463</accession>
<gene>
    <name evidence="5" type="ORF">BU26DRAFT_607995</name>
</gene>
<dbReference type="PANTHER" id="PTHR47970:SF12">
    <property type="entry name" value="KINESIN FAMILY MEMBER 11"/>
    <property type="match status" value="1"/>
</dbReference>
<dbReference type="EMBL" id="ML987201">
    <property type="protein sequence ID" value="KAF2245077.1"/>
    <property type="molecule type" value="Genomic_DNA"/>
</dbReference>
<dbReference type="InterPro" id="IPR047149">
    <property type="entry name" value="KIF11-like"/>
</dbReference>
<reference evidence="5" key="1">
    <citation type="journal article" date="2020" name="Stud. Mycol.">
        <title>101 Dothideomycetes genomes: a test case for predicting lifestyles and emergence of pathogens.</title>
        <authorList>
            <person name="Haridas S."/>
            <person name="Albert R."/>
            <person name="Binder M."/>
            <person name="Bloem J."/>
            <person name="Labutti K."/>
            <person name="Salamov A."/>
            <person name="Andreopoulos B."/>
            <person name="Baker S."/>
            <person name="Barry K."/>
            <person name="Bills G."/>
            <person name="Bluhm B."/>
            <person name="Cannon C."/>
            <person name="Castanera R."/>
            <person name="Culley D."/>
            <person name="Daum C."/>
            <person name="Ezra D."/>
            <person name="Gonzalez J."/>
            <person name="Henrissat B."/>
            <person name="Kuo A."/>
            <person name="Liang C."/>
            <person name="Lipzen A."/>
            <person name="Lutzoni F."/>
            <person name="Magnuson J."/>
            <person name="Mondo S."/>
            <person name="Nolan M."/>
            <person name="Ohm R."/>
            <person name="Pangilinan J."/>
            <person name="Park H.-J."/>
            <person name="Ramirez L."/>
            <person name="Alfaro M."/>
            <person name="Sun H."/>
            <person name="Tritt A."/>
            <person name="Yoshinaga Y."/>
            <person name="Zwiers L.-H."/>
            <person name="Turgeon B."/>
            <person name="Goodwin S."/>
            <person name="Spatafora J."/>
            <person name="Crous P."/>
            <person name="Grigoriev I."/>
        </authorList>
    </citation>
    <scope>NUCLEOTIDE SEQUENCE</scope>
    <source>
        <strain evidence="5">CBS 122368</strain>
    </source>
</reference>
<name>A0A6A6I463_9PLEO</name>
<evidence type="ECO:0000313" key="6">
    <source>
        <dbReference type="Proteomes" id="UP000800094"/>
    </source>
</evidence>
<dbReference type="PANTHER" id="PTHR47970">
    <property type="entry name" value="KINESIN-LIKE PROTEIN KIF11"/>
    <property type="match status" value="1"/>
</dbReference>
<dbReference type="GeneID" id="54589141"/>
<evidence type="ECO:0000256" key="2">
    <source>
        <dbReference type="ARBA" id="ARBA00022490"/>
    </source>
</evidence>
<keyword evidence="4" id="KW-0206">Cytoskeleton</keyword>
<dbReference type="GO" id="GO:0008574">
    <property type="term" value="F:plus-end-directed microtubule motor activity"/>
    <property type="evidence" value="ECO:0007669"/>
    <property type="project" value="TreeGrafter"/>
</dbReference>
<evidence type="ECO:0000256" key="3">
    <source>
        <dbReference type="ARBA" id="ARBA00023175"/>
    </source>
</evidence>
<dbReference type="GO" id="GO:0005634">
    <property type="term" value="C:nucleus"/>
    <property type="evidence" value="ECO:0007669"/>
    <property type="project" value="TreeGrafter"/>
</dbReference>
<proteinExistence type="predicted"/>
<keyword evidence="2" id="KW-0963">Cytoplasm</keyword>
<sequence>MQHARYAKRQKTVCAGKTEEQQVDVSAGQQSEVRTEVWWRPGAGWHEADKVKSAICRRPGGRRRCRAPWAGGAMIHLPITPILPPPSRAAQLCGISPARRLDGQPRHRHPWTLLKESTVEIERLKSELTATRQRNGVYLTHEAYEELTNEPESNRILVKEQREKIETIECKLARKGQDLLELTSSFDILKKDSEATKGVLDSTNSLLEKTKVALAHTRRMLNDETFVRQQHERTEQQLTSLNSELVTTLGQSITDNTGLHLTLRRRSELHAQNREQYGGTQRDVVDITTLVKGWLAEFQTEQQGLVDALLGRMHAFVKHELDKFNAARADLEKKNTVIEQLTWRTKH</sequence>
<evidence type="ECO:0000313" key="5">
    <source>
        <dbReference type="EMBL" id="KAF2245077.1"/>
    </source>
</evidence>
<dbReference type="OrthoDB" id="3176171at2759"/>
<dbReference type="GO" id="GO:0072686">
    <property type="term" value="C:mitotic spindle"/>
    <property type="evidence" value="ECO:0007669"/>
    <property type="project" value="TreeGrafter"/>
</dbReference>
<protein>
    <submittedName>
        <fullName evidence="5">Uncharacterized protein</fullName>
    </submittedName>
</protein>
<keyword evidence="3" id="KW-0505">Motor protein</keyword>
<evidence type="ECO:0000256" key="1">
    <source>
        <dbReference type="ARBA" id="ARBA00004245"/>
    </source>
</evidence>
<comment type="subcellular location">
    <subcellularLocation>
        <location evidence="1">Cytoplasm</location>
        <location evidence="1">Cytoskeleton</location>
    </subcellularLocation>
</comment>
<dbReference type="GO" id="GO:0005876">
    <property type="term" value="C:spindle microtubule"/>
    <property type="evidence" value="ECO:0007669"/>
    <property type="project" value="TreeGrafter"/>
</dbReference>
<organism evidence="5 6">
    <name type="scientific">Trematosphaeria pertusa</name>
    <dbReference type="NCBI Taxonomy" id="390896"/>
    <lineage>
        <taxon>Eukaryota</taxon>
        <taxon>Fungi</taxon>
        <taxon>Dikarya</taxon>
        <taxon>Ascomycota</taxon>
        <taxon>Pezizomycotina</taxon>
        <taxon>Dothideomycetes</taxon>
        <taxon>Pleosporomycetidae</taxon>
        <taxon>Pleosporales</taxon>
        <taxon>Massarineae</taxon>
        <taxon>Trematosphaeriaceae</taxon>
        <taxon>Trematosphaeria</taxon>
    </lineage>
</organism>
<keyword evidence="6" id="KW-1185">Reference proteome</keyword>
<dbReference type="Proteomes" id="UP000800094">
    <property type="component" value="Unassembled WGS sequence"/>
</dbReference>
<dbReference type="RefSeq" id="XP_033680081.1">
    <property type="nucleotide sequence ID" value="XM_033835811.1"/>
</dbReference>
<dbReference type="GO" id="GO:0000073">
    <property type="term" value="P:initial mitotic spindle pole body separation"/>
    <property type="evidence" value="ECO:0007669"/>
    <property type="project" value="TreeGrafter"/>
</dbReference>